<comment type="caution">
    <text evidence="2">The sequence shown here is derived from an EMBL/GenBank/DDBJ whole genome shotgun (WGS) entry which is preliminary data.</text>
</comment>
<dbReference type="SUPFAM" id="SSF89447">
    <property type="entry name" value="AbrB/MazE/MraZ-like"/>
    <property type="match status" value="1"/>
</dbReference>
<evidence type="ECO:0000259" key="1">
    <source>
        <dbReference type="Pfam" id="PF04014"/>
    </source>
</evidence>
<evidence type="ECO:0000313" key="3">
    <source>
        <dbReference type="Proteomes" id="UP000231214"/>
    </source>
</evidence>
<evidence type="ECO:0000313" key="2">
    <source>
        <dbReference type="EMBL" id="PIU02092.1"/>
    </source>
</evidence>
<dbReference type="Pfam" id="PF04014">
    <property type="entry name" value="MazE_antitoxin"/>
    <property type="match status" value="1"/>
</dbReference>
<dbReference type="GO" id="GO:0003677">
    <property type="term" value="F:DNA binding"/>
    <property type="evidence" value="ECO:0007669"/>
    <property type="project" value="InterPro"/>
</dbReference>
<proteinExistence type="predicted"/>
<dbReference type="EMBL" id="PEZK01000029">
    <property type="protein sequence ID" value="PIU02092.1"/>
    <property type="molecule type" value="Genomic_DNA"/>
</dbReference>
<feature type="domain" description="SpoVT-AbrB" evidence="1">
    <location>
        <begin position="8"/>
        <end position="39"/>
    </location>
</feature>
<dbReference type="InterPro" id="IPR007159">
    <property type="entry name" value="SpoVT-AbrB_dom"/>
</dbReference>
<reference evidence="3" key="1">
    <citation type="submission" date="2017-09" db="EMBL/GenBank/DDBJ databases">
        <title>Depth-based differentiation of microbial function through sediment-hosted aquifers and enrichment of novel symbionts in the deep terrestrial subsurface.</title>
        <authorList>
            <person name="Probst A.J."/>
            <person name="Ladd B."/>
            <person name="Jarett J.K."/>
            <person name="Geller-Mcgrath D.E."/>
            <person name="Sieber C.M.K."/>
            <person name="Emerson J.B."/>
            <person name="Anantharaman K."/>
            <person name="Thomas B.C."/>
            <person name="Malmstrom R."/>
            <person name="Stieglmeier M."/>
            <person name="Klingl A."/>
            <person name="Woyke T."/>
            <person name="Ryan C.M."/>
            <person name="Banfield J.F."/>
        </authorList>
    </citation>
    <scope>NUCLEOTIDE SEQUENCE [LARGE SCALE GENOMIC DNA]</scope>
</reference>
<protein>
    <submittedName>
        <fullName evidence="2">AbrB family transcriptional regulator</fullName>
    </submittedName>
</protein>
<dbReference type="Gene3D" id="2.10.260.10">
    <property type="match status" value="1"/>
</dbReference>
<gene>
    <name evidence="2" type="ORF">COT66_02050</name>
</gene>
<organism evidence="2 3">
    <name type="scientific">Candidatus Shapirobacteria bacterium CG09_land_8_20_14_0_10_49_15</name>
    <dbReference type="NCBI Taxonomy" id="1974482"/>
    <lineage>
        <taxon>Bacteria</taxon>
        <taxon>Candidatus Shapironibacteriota</taxon>
    </lineage>
</organism>
<dbReference type="Proteomes" id="UP000231214">
    <property type="component" value="Unassembled WGS sequence"/>
</dbReference>
<dbReference type="InterPro" id="IPR037914">
    <property type="entry name" value="SpoVT-AbrB_sf"/>
</dbReference>
<dbReference type="AlphaFoldDB" id="A0A2M6XAJ2"/>
<accession>A0A2M6XAJ2</accession>
<name>A0A2M6XAJ2_9BACT</name>
<sequence length="66" mass="7285">MPKQKIIRSGNSLAVTIPADFVHTVGIKSGDQVEVEVAPETGCVVYRFSGTKQLPLAKSFIKKRRR</sequence>